<proteinExistence type="predicted"/>
<feature type="domain" description="Transposase IS4-like" evidence="1">
    <location>
        <begin position="3"/>
        <end position="110"/>
    </location>
</feature>
<dbReference type="AlphaFoldDB" id="A0A2S5RDE8"/>
<protein>
    <submittedName>
        <fullName evidence="2">Transposase DDE domain protein</fullName>
    </submittedName>
</protein>
<dbReference type="PANTHER" id="PTHR30007:SF0">
    <property type="entry name" value="TRANSPOSASE"/>
    <property type="match status" value="1"/>
</dbReference>
<evidence type="ECO:0000259" key="1">
    <source>
        <dbReference type="Pfam" id="PF01609"/>
    </source>
</evidence>
<accession>A0A2S5RDE8</accession>
<name>A0A2S5RDE8_9PROT</name>
<dbReference type="GO" id="GO:0006313">
    <property type="term" value="P:DNA transposition"/>
    <property type="evidence" value="ECO:0007669"/>
    <property type="project" value="InterPro"/>
</dbReference>
<comment type="caution">
    <text evidence="2">The sequence shown here is derived from an EMBL/GenBank/DDBJ whole genome shotgun (WGS) entry which is preliminary data.</text>
</comment>
<dbReference type="GO" id="GO:0004803">
    <property type="term" value="F:transposase activity"/>
    <property type="evidence" value="ECO:0007669"/>
    <property type="project" value="InterPro"/>
</dbReference>
<dbReference type="RefSeq" id="WP_104206420.1">
    <property type="nucleotide sequence ID" value="NZ_PHHC01000065.1"/>
</dbReference>
<dbReference type="PANTHER" id="PTHR30007">
    <property type="entry name" value="PHP DOMAIN PROTEIN"/>
    <property type="match status" value="1"/>
</dbReference>
<reference evidence="2 3" key="1">
    <citation type="submission" date="2017-11" db="EMBL/GenBank/DDBJ databases">
        <title>Comparative genomic analysis of Holospora spp., intranuclear symbionts of paramecia.</title>
        <authorList>
            <person name="Garushyants S.K."/>
            <person name="Beliavskaya A."/>
            <person name="Malko D.B."/>
            <person name="Logacheva M.D."/>
            <person name="Rautian M.S."/>
            <person name="Gelfand M.S."/>
        </authorList>
    </citation>
    <scope>NUCLEOTIDE SEQUENCE [LARGE SCALE GENOMIC DNA]</scope>
    <source>
        <strain evidence="3">02AZ16</strain>
    </source>
</reference>
<dbReference type="Proteomes" id="UP000239425">
    <property type="component" value="Unassembled WGS sequence"/>
</dbReference>
<evidence type="ECO:0000313" key="3">
    <source>
        <dbReference type="Proteomes" id="UP000239425"/>
    </source>
</evidence>
<dbReference type="Pfam" id="PF01609">
    <property type="entry name" value="DDE_Tnp_1"/>
    <property type="match status" value="1"/>
</dbReference>
<sequence>MGEKKVKGRKRKIVVDTQGNLHQVLVHAANIQDSKGGAVLADIVLRQQKDVKRLLANLGYRKFFEEVVTRLHKRSVTFSSKITGQFVIQPKRWIVERTIAWLNWARCLSKDFEQKCIYSENILRISAIALTLRQIH</sequence>
<gene>
    <name evidence="2" type="ORF">HCUR_00282</name>
</gene>
<dbReference type="GO" id="GO:0003677">
    <property type="term" value="F:DNA binding"/>
    <property type="evidence" value="ECO:0007669"/>
    <property type="project" value="InterPro"/>
</dbReference>
<dbReference type="EMBL" id="PHHC01000065">
    <property type="protein sequence ID" value="PPE05324.1"/>
    <property type="molecule type" value="Genomic_DNA"/>
</dbReference>
<evidence type="ECO:0000313" key="2">
    <source>
        <dbReference type="EMBL" id="PPE05324.1"/>
    </source>
</evidence>
<organism evidence="2 3">
    <name type="scientific">Holospora curviuscula</name>
    <dbReference type="NCBI Taxonomy" id="1082868"/>
    <lineage>
        <taxon>Bacteria</taxon>
        <taxon>Pseudomonadati</taxon>
        <taxon>Pseudomonadota</taxon>
        <taxon>Alphaproteobacteria</taxon>
        <taxon>Holosporales</taxon>
        <taxon>Holosporaceae</taxon>
        <taxon>Holospora</taxon>
    </lineage>
</organism>
<dbReference type="InterPro" id="IPR002559">
    <property type="entry name" value="Transposase_11"/>
</dbReference>
<keyword evidence="3" id="KW-1185">Reference proteome</keyword>